<dbReference type="InterPro" id="IPR036514">
    <property type="entry name" value="SGNH_hydro_sf"/>
</dbReference>
<dbReference type="SUPFAM" id="SSF52266">
    <property type="entry name" value="SGNH hydrolase"/>
    <property type="match status" value="1"/>
</dbReference>
<dbReference type="STRING" id="698758.AXY_05460"/>
<dbReference type="InterPro" id="IPR008979">
    <property type="entry name" value="Galactose-bd-like_sf"/>
</dbReference>
<dbReference type="EMBL" id="AP012050">
    <property type="protein sequence ID" value="BAM46678.1"/>
    <property type="molecule type" value="Genomic_DNA"/>
</dbReference>
<feature type="domain" description="Sialate O-acetylesterase" evidence="2">
    <location>
        <begin position="388"/>
        <end position="505"/>
    </location>
</feature>
<dbReference type="GO" id="GO:0001681">
    <property type="term" value="F:sialate O-acetylesterase activity"/>
    <property type="evidence" value="ECO:0007669"/>
    <property type="project" value="InterPro"/>
</dbReference>
<organism evidence="3 4">
    <name type="scientific">Amphibacillus xylanus (strain ATCC 51415 / DSM 6626 / JCM 7361 / LMG 17667 / NBRC 15112 / Ep01)</name>
    <dbReference type="NCBI Taxonomy" id="698758"/>
    <lineage>
        <taxon>Bacteria</taxon>
        <taxon>Bacillati</taxon>
        <taxon>Bacillota</taxon>
        <taxon>Bacilli</taxon>
        <taxon>Bacillales</taxon>
        <taxon>Bacillaceae</taxon>
        <taxon>Amphibacillus</taxon>
    </lineage>
</organism>
<gene>
    <name evidence="3" type="ordered locus">AXY_05460</name>
</gene>
<dbReference type="Proteomes" id="UP000006294">
    <property type="component" value="Chromosome"/>
</dbReference>
<proteinExistence type="predicted"/>
<dbReference type="AlphaFoldDB" id="K0J6I4"/>
<dbReference type="PANTHER" id="PTHR22901:SF0">
    <property type="entry name" value="SIALATE O-ACETYLESTERASE"/>
    <property type="match status" value="1"/>
</dbReference>
<dbReference type="GO" id="GO:0004553">
    <property type="term" value="F:hydrolase activity, hydrolyzing O-glycosyl compounds"/>
    <property type="evidence" value="ECO:0007669"/>
    <property type="project" value="InterPro"/>
</dbReference>
<feature type="domain" description="Sialate O-acetylesterase" evidence="2">
    <location>
        <begin position="81"/>
        <end position="204"/>
    </location>
</feature>
<dbReference type="RefSeq" id="WP_015009283.1">
    <property type="nucleotide sequence ID" value="NC_018704.1"/>
</dbReference>
<dbReference type="InterPro" id="IPR005181">
    <property type="entry name" value="SASA"/>
</dbReference>
<dbReference type="HOGENOM" id="CLU_015150_2_0_9"/>
<evidence type="ECO:0000256" key="1">
    <source>
        <dbReference type="ARBA" id="ARBA00022801"/>
    </source>
</evidence>
<dbReference type="Gene3D" id="2.60.40.10">
    <property type="entry name" value="Immunoglobulins"/>
    <property type="match status" value="1"/>
</dbReference>
<reference evidence="3 4" key="1">
    <citation type="submission" date="2011-01" db="EMBL/GenBank/DDBJ databases">
        <title>Whole genome sequence of Amphibacillus xylinus NBRC 15112.</title>
        <authorList>
            <person name="Nakazawa H."/>
            <person name="Katano Y."/>
            <person name="Nakamura S."/>
            <person name="Sasagawa M."/>
            <person name="Fukada J."/>
            <person name="Arai T."/>
            <person name="Sasakura N."/>
            <person name="Mochizuki D."/>
            <person name="Hosoyama A."/>
            <person name="Harada K."/>
            <person name="Horikawa H."/>
            <person name="Kato Y."/>
            <person name="Harada T."/>
            <person name="Sasaki K."/>
            <person name="Sekiguchi M."/>
            <person name="Hodoyama M."/>
            <person name="Nishiko R."/>
            <person name="Narita H."/>
            <person name="Hanamaki A."/>
            <person name="Hata C."/>
            <person name="Konno Y."/>
            <person name="Niimura Y."/>
            <person name="Yamazaki S."/>
            <person name="Fujita N."/>
        </authorList>
    </citation>
    <scope>NUCLEOTIDE SEQUENCE [LARGE SCALE GENOMIC DNA]</scope>
    <source>
        <strain evidence="4">ATCC 51415 / DSM 6626 / JCM 7361 / LMG 17667 / NBRC 15112 / Ep01</strain>
    </source>
</reference>
<dbReference type="PATRIC" id="fig|698758.3.peg.546"/>
<evidence type="ECO:0000313" key="3">
    <source>
        <dbReference type="EMBL" id="BAM46678.1"/>
    </source>
</evidence>
<evidence type="ECO:0000313" key="4">
    <source>
        <dbReference type="Proteomes" id="UP000006294"/>
    </source>
</evidence>
<dbReference type="InterPro" id="IPR039329">
    <property type="entry name" value="SIAE"/>
</dbReference>
<keyword evidence="1" id="KW-0378">Hydrolase</keyword>
<accession>K0J6I4</accession>
<dbReference type="SUPFAM" id="SSF49785">
    <property type="entry name" value="Galactose-binding domain-like"/>
    <property type="match status" value="1"/>
</dbReference>
<dbReference type="GO" id="GO:0005975">
    <property type="term" value="P:carbohydrate metabolic process"/>
    <property type="evidence" value="ECO:0007669"/>
    <property type="project" value="InterPro"/>
</dbReference>
<dbReference type="Gene3D" id="2.60.120.260">
    <property type="entry name" value="Galactose-binding domain-like"/>
    <property type="match status" value="1"/>
</dbReference>
<dbReference type="OrthoDB" id="9762066at2"/>
<dbReference type="InterPro" id="IPR013783">
    <property type="entry name" value="Ig-like_fold"/>
</dbReference>
<sequence length="615" mass="69638">MKLSSLISNGMVIQRNKPLTISGEATANEKIEVTFLNKTYTTVAAENGKWSVTLDPAEAGGPHQLKIVGTEEIHIDDILVGDVWVLGGQSNMELPVNRTLDLFAEEMKAVNNPEIRHFSVPQVYNFHQPKEMLAGGEWKKATPEDVLNFSAIGYFFAAEIYRKHRVPIGLIATAVGGTPIEAWMREETLREVGGYDEILDKSKDDQYIKDTIEMEEKREQDWHQNLNQQDQGMVEKWYHPDTDTSTWESFDVPNSWADTELEPIRGAVWYQKTFNLPEDFKDQETTLSLGTLIDADHTYLNGELVGHTGYKYPPRRYPVPKGILKPGKNTVTVRLVSTESTGGFVKDMPYELITSEGHIPLTGTWKYKVGAITEGLKPKTFFQYFPRGLYNEMIASISDFPMTGVLWYQGESNIARPDGYHKLFERMVQDWRDTWQIGDFPFLFVQLANLETGEDDNESYWAKLRNEQLKSLQVKNTAMAVSFDVGEANDLHPQDKKTVGERLAKCANVLAYGKNIEYMGPLYQSHQVVGNEIEITFNHVGAGLTVKGDQLNGFVISGQDNIFKPAQAEIRDNKVIVKHPEITNPKHVRYGWSDNPENANLYNKDNLPASPFTTE</sequence>
<dbReference type="PANTHER" id="PTHR22901">
    <property type="entry name" value="SIALATE O-ACETYLESTERASE"/>
    <property type="match status" value="1"/>
</dbReference>
<protein>
    <recommendedName>
        <fullName evidence="2">Sialate O-acetylesterase domain-containing protein</fullName>
    </recommendedName>
</protein>
<evidence type="ECO:0000259" key="2">
    <source>
        <dbReference type="Pfam" id="PF03629"/>
    </source>
</evidence>
<dbReference type="KEGG" id="axl:AXY_05460"/>
<dbReference type="Gene3D" id="3.40.50.1110">
    <property type="entry name" value="SGNH hydrolase"/>
    <property type="match status" value="1"/>
</dbReference>
<dbReference type="eggNOG" id="COG3250">
    <property type="taxonomic scope" value="Bacteria"/>
</dbReference>
<dbReference type="Pfam" id="PF03629">
    <property type="entry name" value="SASA"/>
    <property type="match status" value="2"/>
</dbReference>
<name>K0J6I4_AMPXN</name>
<keyword evidence="4" id="KW-1185">Reference proteome</keyword>